<gene>
    <name evidence="3" type="ORF">GCM10009742_22760</name>
</gene>
<keyword evidence="4" id="KW-1185">Reference proteome</keyword>
<evidence type="ECO:0000313" key="4">
    <source>
        <dbReference type="Proteomes" id="UP001500190"/>
    </source>
</evidence>
<dbReference type="Gene3D" id="3.20.20.100">
    <property type="entry name" value="NADP-dependent oxidoreductase domain"/>
    <property type="match status" value="1"/>
</dbReference>
<name>A0ABP4PCY1_9ACTN</name>
<evidence type="ECO:0000259" key="2">
    <source>
        <dbReference type="Pfam" id="PF00248"/>
    </source>
</evidence>
<evidence type="ECO:0000313" key="3">
    <source>
        <dbReference type="EMBL" id="GAA1578282.1"/>
    </source>
</evidence>
<proteinExistence type="predicted"/>
<dbReference type="InterPro" id="IPR020471">
    <property type="entry name" value="AKR"/>
</dbReference>
<sequence>MKLGTQGAEVSRLGLGCMGMSFAYGAADDNESVATLHRALDLGITFLDTADMYGFGANEELVGQAIADRRDEVFLATKFGITGDARNPAARGINGSPEYVRSAIDASLRRLGVDHVDLYYQHRMDPDVPVEETVGAMAELVAAGKVRYLGLSEASAETIRRAYAVHPITAVQSEWSLFSRDIEDSVLPVCRELGIGIVPYSPLGRGMLTGALPTELAADDFRRTLPRFSGDNLDANLALVEQIRAVAARHDATPGQIALAWVLAQGNDVVPIPGTKRRKYLEENWAAVDVELPASDVEALSKLTPAGTRYADMAWVAGQTAPRS</sequence>
<dbReference type="CDD" id="cd19076">
    <property type="entry name" value="AKR_AKR13A_13D"/>
    <property type="match status" value="1"/>
</dbReference>
<evidence type="ECO:0000256" key="1">
    <source>
        <dbReference type="ARBA" id="ARBA00023002"/>
    </source>
</evidence>
<dbReference type="InterPro" id="IPR036812">
    <property type="entry name" value="NAD(P)_OxRdtase_dom_sf"/>
</dbReference>
<dbReference type="PANTHER" id="PTHR43625:SF40">
    <property type="entry name" value="ALDO-KETO REDUCTASE YAKC [NADP(+)]"/>
    <property type="match status" value="1"/>
</dbReference>
<dbReference type="PANTHER" id="PTHR43625">
    <property type="entry name" value="AFLATOXIN B1 ALDEHYDE REDUCTASE"/>
    <property type="match status" value="1"/>
</dbReference>
<dbReference type="EMBL" id="BAAAND010000004">
    <property type="protein sequence ID" value="GAA1578282.1"/>
    <property type="molecule type" value="Genomic_DNA"/>
</dbReference>
<dbReference type="SUPFAM" id="SSF51430">
    <property type="entry name" value="NAD(P)-linked oxidoreductase"/>
    <property type="match status" value="1"/>
</dbReference>
<dbReference type="InterPro" id="IPR050791">
    <property type="entry name" value="Aldo-Keto_reductase"/>
</dbReference>
<comment type="caution">
    <text evidence="3">The sequence shown here is derived from an EMBL/GenBank/DDBJ whole genome shotgun (WGS) entry which is preliminary data.</text>
</comment>
<accession>A0ABP4PCY1</accession>
<protein>
    <submittedName>
        <fullName evidence="3">Aldo/keto reductase</fullName>
    </submittedName>
</protein>
<organism evidence="3 4">
    <name type="scientific">Kribbella karoonensis</name>
    <dbReference type="NCBI Taxonomy" id="324851"/>
    <lineage>
        <taxon>Bacteria</taxon>
        <taxon>Bacillati</taxon>
        <taxon>Actinomycetota</taxon>
        <taxon>Actinomycetes</taxon>
        <taxon>Propionibacteriales</taxon>
        <taxon>Kribbellaceae</taxon>
        <taxon>Kribbella</taxon>
    </lineage>
</organism>
<dbReference type="RefSeq" id="WP_344189926.1">
    <property type="nucleotide sequence ID" value="NZ_BAAAND010000004.1"/>
</dbReference>
<keyword evidence="1" id="KW-0560">Oxidoreductase</keyword>
<reference evidence="4" key="1">
    <citation type="journal article" date="2019" name="Int. J. Syst. Evol. Microbiol.">
        <title>The Global Catalogue of Microorganisms (GCM) 10K type strain sequencing project: providing services to taxonomists for standard genome sequencing and annotation.</title>
        <authorList>
            <consortium name="The Broad Institute Genomics Platform"/>
            <consortium name="The Broad Institute Genome Sequencing Center for Infectious Disease"/>
            <person name="Wu L."/>
            <person name="Ma J."/>
        </authorList>
    </citation>
    <scope>NUCLEOTIDE SEQUENCE [LARGE SCALE GENOMIC DNA]</scope>
    <source>
        <strain evidence="4">JCM 14304</strain>
    </source>
</reference>
<dbReference type="Proteomes" id="UP001500190">
    <property type="component" value="Unassembled WGS sequence"/>
</dbReference>
<dbReference type="InterPro" id="IPR023210">
    <property type="entry name" value="NADP_OxRdtase_dom"/>
</dbReference>
<feature type="domain" description="NADP-dependent oxidoreductase" evidence="2">
    <location>
        <begin position="12"/>
        <end position="303"/>
    </location>
</feature>
<dbReference type="PRINTS" id="PR00069">
    <property type="entry name" value="ALDKETRDTASE"/>
</dbReference>
<dbReference type="Pfam" id="PF00248">
    <property type="entry name" value="Aldo_ket_red"/>
    <property type="match status" value="1"/>
</dbReference>